<dbReference type="PRINTS" id="PR00032">
    <property type="entry name" value="HTHARAC"/>
</dbReference>
<evidence type="ECO:0000256" key="1">
    <source>
        <dbReference type="ARBA" id="ARBA00023015"/>
    </source>
</evidence>
<dbReference type="AlphaFoldDB" id="A0A7X5KLR4"/>
<accession>A0A7X5KLR4</accession>
<gene>
    <name evidence="5" type="ORF">GXN74_04950</name>
</gene>
<dbReference type="InterPro" id="IPR018062">
    <property type="entry name" value="HTH_AraC-typ_CS"/>
</dbReference>
<evidence type="ECO:0000259" key="4">
    <source>
        <dbReference type="PROSITE" id="PS01124"/>
    </source>
</evidence>
<evidence type="ECO:0000313" key="5">
    <source>
        <dbReference type="EMBL" id="NDL67096.1"/>
    </source>
</evidence>
<dbReference type="RefSeq" id="WP_162369825.1">
    <property type="nucleotide sequence ID" value="NZ_JAAEEH010000010.1"/>
</dbReference>
<evidence type="ECO:0000256" key="2">
    <source>
        <dbReference type="ARBA" id="ARBA00023125"/>
    </source>
</evidence>
<dbReference type="PANTHER" id="PTHR43280:SF28">
    <property type="entry name" value="HTH-TYPE TRANSCRIPTIONAL ACTIVATOR RHAS"/>
    <property type="match status" value="1"/>
</dbReference>
<dbReference type="PROSITE" id="PS01124">
    <property type="entry name" value="HTH_ARAC_FAMILY_2"/>
    <property type="match status" value="1"/>
</dbReference>
<organism evidence="5 6">
    <name type="scientific">Anaerotalea alkaliphila</name>
    <dbReference type="NCBI Taxonomy" id="2662126"/>
    <lineage>
        <taxon>Bacteria</taxon>
        <taxon>Bacillati</taxon>
        <taxon>Bacillota</taxon>
        <taxon>Clostridia</taxon>
        <taxon>Eubacteriales</taxon>
        <taxon>Anaerotalea</taxon>
    </lineage>
</organism>
<dbReference type="SUPFAM" id="SSF46689">
    <property type="entry name" value="Homeodomain-like"/>
    <property type="match status" value="2"/>
</dbReference>
<keyword evidence="2" id="KW-0238">DNA-binding</keyword>
<dbReference type="InterPro" id="IPR020449">
    <property type="entry name" value="Tscrpt_reg_AraC-type_HTH"/>
</dbReference>
<dbReference type="Proteomes" id="UP000461585">
    <property type="component" value="Unassembled WGS sequence"/>
</dbReference>
<evidence type="ECO:0000313" key="6">
    <source>
        <dbReference type="Proteomes" id="UP000461585"/>
    </source>
</evidence>
<dbReference type="PROSITE" id="PS00041">
    <property type="entry name" value="HTH_ARAC_FAMILY_1"/>
    <property type="match status" value="1"/>
</dbReference>
<comment type="caution">
    <text evidence="5">The sequence shown here is derived from an EMBL/GenBank/DDBJ whole genome shotgun (WGS) entry which is preliminary data.</text>
</comment>
<dbReference type="Pfam" id="PF12833">
    <property type="entry name" value="HTH_18"/>
    <property type="match status" value="1"/>
</dbReference>
<keyword evidence="1" id="KW-0805">Transcription regulation</keyword>
<dbReference type="PANTHER" id="PTHR43280">
    <property type="entry name" value="ARAC-FAMILY TRANSCRIPTIONAL REGULATOR"/>
    <property type="match status" value="1"/>
</dbReference>
<feature type="domain" description="HTH araC/xylS-type" evidence="4">
    <location>
        <begin position="272"/>
        <end position="370"/>
    </location>
</feature>
<keyword evidence="6" id="KW-1185">Reference proteome</keyword>
<evidence type="ECO:0000256" key="3">
    <source>
        <dbReference type="ARBA" id="ARBA00023163"/>
    </source>
</evidence>
<keyword evidence="3" id="KW-0804">Transcription</keyword>
<dbReference type="SMART" id="SM00342">
    <property type="entry name" value="HTH_ARAC"/>
    <property type="match status" value="1"/>
</dbReference>
<dbReference type="InterPro" id="IPR018060">
    <property type="entry name" value="HTH_AraC"/>
</dbReference>
<reference evidence="5 6" key="1">
    <citation type="submission" date="2020-01" db="EMBL/GenBank/DDBJ databases">
        <title>Anaeroalcalibacter tamaniensis gen. nov., sp. nov., moderately halophilic strictly anaerobic fermenter bacterium from mud volcano of Taman peninsula.</title>
        <authorList>
            <person name="Frolova A."/>
            <person name="Merkel A.Y."/>
            <person name="Slobodkin A.I."/>
        </authorList>
    </citation>
    <scope>NUCLEOTIDE SEQUENCE [LARGE SCALE GENOMIC DNA]</scope>
    <source>
        <strain evidence="5 6">F-3ap</strain>
    </source>
</reference>
<sequence>MHSITHLITNGFLDLDTVEGLAHIASYALGLPIRVYGSHHEPLLHLSPDPPAAFEEEPAAEELFHFMEEAWRREGNGIFTYRTQGPAYLLLLFSNAQTFWGSLVLGPFPQDKQRHLALYRLLERLFLAPWISKTVERHEHALHDLPTFPLSPAPYPYESERLILTKISTGDTDRALHLFQEHLRPYFLTQFLPEQLGKARSQACAVCSLFSRAAMEGGLEPEAAYLLEDHCFTQLEEASTLEDLPPILSKSIARFSGGVFMATSVNHVSVIKKASRYVHSHLSETIRLEDVAEHVELSSNYFSSLFKREMHMAFADYVNLIRVKESKYLLQRTNATILEVALAVGYSNQNYFTTIFKKFTGITPKQYRMRTSG</sequence>
<dbReference type="InterPro" id="IPR009057">
    <property type="entry name" value="Homeodomain-like_sf"/>
</dbReference>
<dbReference type="Gene3D" id="1.10.10.60">
    <property type="entry name" value="Homeodomain-like"/>
    <property type="match status" value="2"/>
</dbReference>
<dbReference type="GO" id="GO:0043565">
    <property type="term" value="F:sequence-specific DNA binding"/>
    <property type="evidence" value="ECO:0007669"/>
    <property type="project" value="InterPro"/>
</dbReference>
<name>A0A7X5KLR4_9FIRM</name>
<dbReference type="GO" id="GO:0003700">
    <property type="term" value="F:DNA-binding transcription factor activity"/>
    <property type="evidence" value="ECO:0007669"/>
    <property type="project" value="InterPro"/>
</dbReference>
<dbReference type="EMBL" id="JAAEEH010000010">
    <property type="protein sequence ID" value="NDL67096.1"/>
    <property type="molecule type" value="Genomic_DNA"/>
</dbReference>
<protein>
    <submittedName>
        <fullName evidence="5">Helix-turn-helix transcriptional regulator</fullName>
    </submittedName>
</protein>
<proteinExistence type="predicted"/>